<keyword evidence="6" id="KW-1185">Reference proteome</keyword>
<dbReference type="HAMAP" id="MF_01185">
    <property type="entry name" value="FliW"/>
    <property type="match status" value="1"/>
</dbReference>
<evidence type="ECO:0000256" key="4">
    <source>
        <dbReference type="HAMAP-Rule" id="MF_01185"/>
    </source>
</evidence>
<dbReference type="NCBIfam" id="NF009792">
    <property type="entry name" value="PRK13284.1"/>
    <property type="match status" value="1"/>
</dbReference>
<dbReference type="PATRIC" id="fig|1454001.3.peg.1438"/>
<keyword evidence="1 4" id="KW-0963">Cytoplasm</keyword>
<evidence type="ECO:0000256" key="1">
    <source>
        <dbReference type="ARBA" id="ARBA00022490"/>
    </source>
</evidence>
<dbReference type="GO" id="GO:0044780">
    <property type="term" value="P:bacterial-type flagellum assembly"/>
    <property type="evidence" value="ECO:0007669"/>
    <property type="project" value="UniProtKB-UniRule"/>
</dbReference>
<dbReference type="GO" id="GO:0005737">
    <property type="term" value="C:cytoplasm"/>
    <property type="evidence" value="ECO:0007669"/>
    <property type="project" value="UniProtKB-SubCell"/>
</dbReference>
<protein>
    <recommendedName>
        <fullName evidence="4">Flagellar assembly factor FliW</fullName>
    </recommendedName>
</protein>
<comment type="subcellular location">
    <subcellularLocation>
        <location evidence="4">Cytoplasm</location>
    </subcellularLocation>
</comment>
<keyword evidence="2 4" id="KW-1005">Bacterial flagellum biogenesis</keyword>
<organism evidence="5 6">
    <name type="scientific">Candidatus Accumulibacter adjunctus</name>
    <dbReference type="NCBI Taxonomy" id="1454001"/>
    <lineage>
        <taxon>Bacteria</taxon>
        <taxon>Pseudomonadati</taxon>
        <taxon>Pseudomonadota</taxon>
        <taxon>Betaproteobacteria</taxon>
        <taxon>Candidatus Accumulibacter</taxon>
    </lineage>
</organism>
<dbReference type="Pfam" id="PF02623">
    <property type="entry name" value="FliW"/>
    <property type="match status" value="1"/>
</dbReference>
<dbReference type="AlphaFoldDB" id="A0A011NUB9"/>
<sequence>MKIDLERFGLKDVPVDPDSVFTFAVGPAGFPDCRRFKVFHQEGPQPAVFWLQSLDDVAVAFPIVDPGTLDLEYEIELSDADCAQLELERAEDAAVVIIVYRDAAAGGTIAANTRSPIILNLQRRRAMQKILQEVHPTLLYRAR</sequence>
<evidence type="ECO:0000313" key="6">
    <source>
        <dbReference type="Proteomes" id="UP000020218"/>
    </source>
</evidence>
<comment type="caution">
    <text evidence="5">The sequence shown here is derived from an EMBL/GenBank/DDBJ whole genome shotgun (WGS) entry which is preliminary data.</text>
</comment>
<name>A0A011NUB9_9PROT</name>
<keyword evidence="5" id="KW-0282">Flagellum</keyword>
<evidence type="ECO:0000256" key="2">
    <source>
        <dbReference type="ARBA" id="ARBA00022795"/>
    </source>
</evidence>
<dbReference type="Gene3D" id="2.30.290.10">
    <property type="entry name" value="BH3618-like"/>
    <property type="match status" value="1"/>
</dbReference>
<comment type="function">
    <text evidence="4">Acts as an anti-CsrA protein, binds CsrA and prevents it from repressing translation of its target genes, one of which is flagellin. Binds to flagellin and participates in the assembly of the flagellum.</text>
</comment>
<proteinExistence type="inferred from homology"/>
<keyword evidence="5" id="KW-0966">Cell projection</keyword>
<comment type="similarity">
    <text evidence="4">Belongs to the FliW family.</text>
</comment>
<gene>
    <name evidence="4 5" type="primary">fliW</name>
    <name evidence="5" type="ORF">AW08_01388</name>
</gene>
<dbReference type="Proteomes" id="UP000020218">
    <property type="component" value="Unassembled WGS sequence"/>
</dbReference>
<evidence type="ECO:0000313" key="5">
    <source>
        <dbReference type="EMBL" id="EXI68170.1"/>
    </source>
</evidence>
<reference evidence="5" key="1">
    <citation type="submission" date="2014-02" db="EMBL/GenBank/DDBJ databases">
        <title>Expanding our view of genomic diversity in Candidatus Accumulibacter clades.</title>
        <authorList>
            <person name="Skennerton C.T."/>
            <person name="Barr J.J."/>
            <person name="Slater F.R."/>
            <person name="Bond P.L."/>
            <person name="Tyson G.W."/>
        </authorList>
    </citation>
    <scope>NUCLEOTIDE SEQUENCE [LARGE SCALE GENOMIC DNA]</scope>
</reference>
<dbReference type="EMBL" id="JFAX01000006">
    <property type="protein sequence ID" value="EXI68170.1"/>
    <property type="molecule type" value="Genomic_DNA"/>
</dbReference>
<accession>A0A011NUB9</accession>
<dbReference type="PANTHER" id="PTHR39190:SF1">
    <property type="entry name" value="FLAGELLAR ASSEMBLY FACTOR FLIW"/>
    <property type="match status" value="1"/>
</dbReference>
<dbReference type="SUPFAM" id="SSF141457">
    <property type="entry name" value="BH3618-like"/>
    <property type="match status" value="1"/>
</dbReference>
<keyword evidence="5" id="KW-0969">Cilium</keyword>
<dbReference type="InterPro" id="IPR003775">
    <property type="entry name" value="Flagellar_assembly_factor_FliW"/>
</dbReference>
<keyword evidence="3 4" id="KW-0810">Translation regulation</keyword>
<dbReference type="InterPro" id="IPR024046">
    <property type="entry name" value="Flagellar_assmbl_FliW_dom_sf"/>
</dbReference>
<keyword evidence="4" id="KW-0143">Chaperone</keyword>
<evidence type="ECO:0000256" key="3">
    <source>
        <dbReference type="ARBA" id="ARBA00022845"/>
    </source>
</evidence>
<dbReference type="PANTHER" id="PTHR39190">
    <property type="entry name" value="FLAGELLAR ASSEMBLY FACTOR FLIW"/>
    <property type="match status" value="1"/>
</dbReference>
<comment type="subunit">
    <text evidence="4">Interacts with translational regulator CsrA and flagellin(s).</text>
</comment>
<dbReference type="STRING" id="1454001.AW08_01388"/>
<dbReference type="GO" id="GO:0006417">
    <property type="term" value="P:regulation of translation"/>
    <property type="evidence" value="ECO:0007669"/>
    <property type="project" value="UniProtKB-KW"/>
</dbReference>